<keyword evidence="1" id="KW-0732">Signal</keyword>
<reference evidence="2 3" key="1">
    <citation type="submission" date="2024-10" db="EMBL/GenBank/DDBJ databases">
        <authorList>
            <person name="Kim D."/>
        </authorList>
    </citation>
    <scope>NUCLEOTIDE SEQUENCE [LARGE SCALE GENOMIC DNA]</scope>
    <source>
        <strain evidence="2">Taebaek</strain>
    </source>
</reference>
<proteinExistence type="predicted"/>
<organism evidence="2 3">
    <name type="scientific">Heterodera schachtii</name>
    <name type="common">Sugarbeet cyst nematode worm</name>
    <name type="synonym">Tylenchus schachtii</name>
    <dbReference type="NCBI Taxonomy" id="97005"/>
    <lineage>
        <taxon>Eukaryota</taxon>
        <taxon>Metazoa</taxon>
        <taxon>Ecdysozoa</taxon>
        <taxon>Nematoda</taxon>
        <taxon>Chromadorea</taxon>
        <taxon>Rhabditida</taxon>
        <taxon>Tylenchina</taxon>
        <taxon>Tylenchomorpha</taxon>
        <taxon>Tylenchoidea</taxon>
        <taxon>Heteroderidae</taxon>
        <taxon>Heteroderinae</taxon>
        <taxon>Heterodera</taxon>
    </lineage>
</organism>
<feature type="signal peptide" evidence="1">
    <location>
        <begin position="1"/>
        <end position="25"/>
    </location>
</feature>
<accession>A0ABD2IH20</accession>
<feature type="chain" id="PRO_5044748371" description="Gland protein" evidence="1">
    <location>
        <begin position="26"/>
        <end position="111"/>
    </location>
</feature>
<name>A0ABD2IH20_HETSC</name>
<evidence type="ECO:0000313" key="3">
    <source>
        <dbReference type="Proteomes" id="UP001620645"/>
    </source>
</evidence>
<keyword evidence="3" id="KW-1185">Reference proteome</keyword>
<sequence length="111" mass="12836">MDDNSPIFWFWCPLVVFLIKCPSQGVPNSSSITPPLFLCCCRSRFDRSFCTNLWEEDEKHWALAEDETFVGKANKNVTKIRNAMLENGNGMLNLNTKYLLSGFFFILQIIF</sequence>
<comment type="caution">
    <text evidence="2">The sequence shown here is derived from an EMBL/GenBank/DDBJ whole genome shotgun (WGS) entry which is preliminary data.</text>
</comment>
<dbReference type="EMBL" id="JBICCN010000333">
    <property type="protein sequence ID" value="KAL3076560.1"/>
    <property type="molecule type" value="Genomic_DNA"/>
</dbReference>
<evidence type="ECO:0000313" key="2">
    <source>
        <dbReference type="EMBL" id="KAL3076560.1"/>
    </source>
</evidence>
<gene>
    <name evidence="2" type="ORF">niasHS_014465</name>
</gene>
<protein>
    <recommendedName>
        <fullName evidence="4">Gland protein</fullName>
    </recommendedName>
</protein>
<dbReference type="AlphaFoldDB" id="A0ABD2IH20"/>
<evidence type="ECO:0000256" key="1">
    <source>
        <dbReference type="SAM" id="SignalP"/>
    </source>
</evidence>
<evidence type="ECO:0008006" key="4">
    <source>
        <dbReference type="Google" id="ProtNLM"/>
    </source>
</evidence>
<dbReference type="Proteomes" id="UP001620645">
    <property type="component" value="Unassembled WGS sequence"/>
</dbReference>